<dbReference type="Proteomes" id="UP000824890">
    <property type="component" value="Unassembled WGS sequence"/>
</dbReference>
<gene>
    <name evidence="3" type="ORF">HID58_061947</name>
</gene>
<sequence>MEKGFVSMGLVRSIVADFLLTICSNYDVLLKRDCLGLLENKACSESDRETHPYFQCDSLVKHGICVTRSYSSGRCNFHRRVVWQFGTVSCLDDPGLNMSESFFSFLILKNRKWRRSTKRQWHAEVVIPKTLKPESPRAHGSDQEHGQKVPYQPTGQVLGALMPNA</sequence>
<evidence type="ECO:0000256" key="2">
    <source>
        <dbReference type="SAM" id="SignalP"/>
    </source>
</evidence>
<feature type="chain" id="PRO_5046300471" evidence="2">
    <location>
        <begin position="17"/>
        <end position="165"/>
    </location>
</feature>
<organism evidence="3 4">
    <name type="scientific">Brassica napus</name>
    <name type="common">Rape</name>
    <dbReference type="NCBI Taxonomy" id="3708"/>
    <lineage>
        <taxon>Eukaryota</taxon>
        <taxon>Viridiplantae</taxon>
        <taxon>Streptophyta</taxon>
        <taxon>Embryophyta</taxon>
        <taxon>Tracheophyta</taxon>
        <taxon>Spermatophyta</taxon>
        <taxon>Magnoliopsida</taxon>
        <taxon>eudicotyledons</taxon>
        <taxon>Gunneridae</taxon>
        <taxon>Pentapetalae</taxon>
        <taxon>rosids</taxon>
        <taxon>malvids</taxon>
        <taxon>Brassicales</taxon>
        <taxon>Brassicaceae</taxon>
        <taxon>Brassiceae</taxon>
        <taxon>Brassica</taxon>
    </lineage>
</organism>
<comment type="caution">
    <text evidence="3">The sequence shown here is derived from an EMBL/GenBank/DDBJ whole genome shotgun (WGS) entry which is preliminary data.</text>
</comment>
<evidence type="ECO:0000256" key="1">
    <source>
        <dbReference type="SAM" id="MobiDB-lite"/>
    </source>
</evidence>
<accession>A0ABQ8A020</accession>
<feature type="region of interest" description="Disordered" evidence="1">
    <location>
        <begin position="132"/>
        <end position="151"/>
    </location>
</feature>
<feature type="compositionally biased region" description="Basic and acidic residues" evidence="1">
    <location>
        <begin position="132"/>
        <end position="147"/>
    </location>
</feature>
<reference evidence="3 4" key="1">
    <citation type="submission" date="2021-05" db="EMBL/GenBank/DDBJ databases">
        <title>Genome Assembly of Synthetic Allotetraploid Brassica napus Reveals Homoeologous Exchanges between Subgenomes.</title>
        <authorList>
            <person name="Davis J.T."/>
        </authorList>
    </citation>
    <scope>NUCLEOTIDE SEQUENCE [LARGE SCALE GENOMIC DNA]</scope>
    <source>
        <strain evidence="4">cv. Da-Ae</strain>
        <tissue evidence="3">Seedling</tissue>
    </source>
</reference>
<dbReference type="EMBL" id="JAGKQM010000014">
    <property type="protein sequence ID" value="KAH0885851.1"/>
    <property type="molecule type" value="Genomic_DNA"/>
</dbReference>
<protein>
    <submittedName>
        <fullName evidence="3">Uncharacterized protein</fullName>
    </submittedName>
</protein>
<evidence type="ECO:0000313" key="4">
    <source>
        <dbReference type="Proteomes" id="UP000824890"/>
    </source>
</evidence>
<keyword evidence="2" id="KW-0732">Signal</keyword>
<keyword evidence="4" id="KW-1185">Reference proteome</keyword>
<feature type="signal peptide" evidence="2">
    <location>
        <begin position="1"/>
        <end position="16"/>
    </location>
</feature>
<evidence type="ECO:0000313" key="3">
    <source>
        <dbReference type="EMBL" id="KAH0885851.1"/>
    </source>
</evidence>
<name>A0ABQ8A020_BRANA</name>
<proteinExistence type="predicted"/>